<comment type="caution">
    <text evidence="1">The sequence shown here is derived from an EMBL/GenBank/DDBJ whole genome shotgun (WGS) entry which is preliminary data.</text>
</comment>
<name>J9G0S1_9ZZZZ</name>
<reference evidence="1" key="1">
    <citation type="journal article" date="2012" name="PLoS ONE">
        <title>Gene sets for utilization of primary and secondary nutrition supplies in the distal gut of endangered iberian lynx.</title>
        <authorList>
            <person name="Alcaide M."/>
            <person name="Messina E."/>
            <person name="Richter M."/>
            <person name="Bargiela R."/>
            <person name="Peplies J."/>
            <person name="Huws S.A."/>
            <person name="Newbold C.J."/>
            <person name="Golyshin P.N."/>
            <person name="Simon M.A."/>
            <person name="Lopez G."/>
            <person name="Yakimov M.M."/>
            <person name="Ferrer M."/>
        </authorList>
    </citation>
    <scope>NUCLEOTIDE SEQUENCE</scope>
</reference>
<protein>
    <submittedName>
        <fullName evidence="1">Uncharacterized protein</fullName>
    </submittedName>
</protein>
<dbReference type="AlphaFoldDB" id="J9G0S1"/>
<evidence type="ECO:0000313" key="1">
    <source>
        <dbReference type="EMBL" id="EJW93159.1"/>
    </source>
</evidence>
<feature type="non-terminal residue" evidence="1">
    <location>
        <position position="1"/>
    </location>
</feature>
<dbReference type="EMBL" id="AMCI01007134">
    <property type="protein sequence ID" value="EJW93159.1"/>
    <property type="molecule type" value="Genomic_DNA"/>
</dbReference>
<sequence>QVPVVISIALAKDHCDVVDYGANN</sequence>
<proteinExistence type="predicted"/>
<gene>
    <name evidence="1" type="ORF">EVA_18734</name>
</gene>
<accession>J9G0S1</accession>
<organism evidence="1">
    <name type="scientific">gut metagenome</name>
    <dbReference type="NCBI Taxonomy" id="749906"/>
    <lineage>
        <taxon>unclassified sequences</taxon>
        <taxon>metagenomes</taxon>
        <taxon>organismal metagenomes</taxon>
    </lineage>
</organism>